<evidence type="ECO:0000256" key="1">
    <source>
        <dbReference type="SAM" id="Coils"/>
    </source>
</evidence>
<dbReference type="AlphaFoldDB" id="A0A1I8BT81"/>
<keyword evidence="1" id="KW-0175">Coiled coil</keyword>
<feature type="coiled-coil region" evidence="1">
    <location>
        <begin position="101"/>
        <end position="128"/>
    </location>
</feature>
<evidence type="ECO:0000313" key="3">
    <source>
        <dbReference type="Proteomes" id="UP000095281"/>
    </source>
</evidence>
<feature type="region of interest" description="Disordered" evidence="2">
    <location>
        <begin position="55"/>
        <end position="84"/>
    </location>
</feature>
<dbReference type="WBParaSite" id="MhA1_Contig565.frz3.gene17">
    <property type="protein sequence ID" value="MhA1_Contig565.frz3.gene17"/>
    <property type="gene ID" value="MhA1_Contig565.frz3.gene17"/>
</dbReference>
<dbReference type="Proteomes" id="UP000095281">
    <property type="component" value="Unplaced"/>
</dbReference>
<name>A0A1I8BT81_MELHA</name>
<keyword evidence="3" id="KW-1185">Reference proteome</keyword>
<protein>
    <submittedName>
        <fullName evidence="4">Uncharacterized protein</fullName>
    </submittedName>
</protein>
<sequence length="195" mass="21911">MLERGIVALTFLISSDRNAFPGSQLNSLSSPSSTSPIIPEQYHQSIHQQTIRNQVHPPPFLHPISNNHPETTGSTGSNDASSASSSGSLPFEYCMSTASEADFLRAQNQKLLGDVRNLTSEIECLRRENQKQNFSKRLDNAYRNYGGYLSGDSENNSSNHGIRDFTSCRAFPNMLRNYYDDNFQMQKRTPRDTLL</sequence>
<proteinExistence type="predicted"/>
<organism evidence="3 4">
    <name type="scientific">Meloidogyne hapla</name>
    <name type="common">Root-knot nematode worm</name>
    <dbReference type="NCBI Taxonomy" id="6305"/>
    <lineage>
        <taxon>Eukaryota</taxon>
        <taxon>Metazoa</taxon>
        <taxon>Ecdysozoa</taxon>
        <taxon>Nematoda</taxon>
        <taxon>Chromadorea</taxon>
        <taxon>Rhabditida</taxon>
        <taxon>Tylenchina</taxon>
        <taxon>Tylenchomorpha</taxon>
        <taxon>Tylenchoidea</taxon>
        <taxon>Meloidogynidae</taxon>
        <taxon>Meloidogyninae</taxon>
        <taxon>Meloidogyne</taxon>
    </lineage>
</organism>
<reference evidence="4" key="1">
    <citation type="submission" date="2016-11" db="UniProtKB">
        <authorList>
            <consortium name="WormBaseParasite"/>
        </authorList>
    </citation>
    <scope>IDENTIFICATION</scope>
</reference>
<evidence type="ECO:0000313" key="4">
    <source>
        <dbReference type="WBParaSite" id="MhA1_Contig565.frz3.gene17"/>
    </source>
</evidence>
<evidence type="ECO:0000256" key="2">
    <source>
        <dbReference type="SAM" id="MobiDB-lite"/>
    </source>
</evidence>
<feature type="compositionally biased region" description="Low complexity" evidence="2">
    <location>
        <begin position="71"/>
        <end position="84"/>
    </location>
</feature>
<accession>A0A1I8BT81</accession>